<reference evidence="4 5" key="1">
    <citation type="journal article" date="2014" name="Genome Announc.">
        <title>Draft Genome Sequence of the Haloacid-Degrading Burkholderia caribensis Strain MBA4.</title>
        <authorList>
            <person name="Pan Y."/>
            <person name="Kong K.F."/>
            <person name="Tsang J.S."/>
        </authorList>
    </citation>
    <scope>NUCLEOTIDE SEQUENCE [LARGE SCALE GENOMIC DNA]</scope>
    <source>
        <strain evidence="4 5">MBA4</strain>
    </source>
</reference>
<organism evidence="4 5">
    <name type="scientific">Paraburkholderia caribensis MBA4</name>
    <dbReference type="NCBI Taxonomy" id="1323664"/>
    <lineage>
        <taxon>Bacteria</taxon>
        <taxon>Pseudomonadati</taxon>
        <taxon>Pseudomonadota</taxon>
        <taxon>Betaproteobacteria</taxon>
        <taxon>Burkholderiales</taxon>
        <taxon>Burkholderiaceae</taxon>
        <taxon>Paraburkholderia</taxon>
    </lineage>
</organism>
<dbReference type="PANTHER" id="PTHR44943:SF8">
    <property type="entry name" value="TPR REPEAT-CONTAINING PROTEIN MJ0263"/>
    <property type="match status" value="1"/>
</dbReference>
<evidence type="ECO:0000313" key="4">
    <source>
        <dbReference type="EMBL" id="ALL69110.1"/>
    </source>
</evidence>
<evidence type="ECO:0000313" key="5">
    <source>
        <dbReference type="Proteomes" id="UP000019146"/>
    </source>
</evidence>
<evidence type="ECO:0000256" key="3">
    <source>
        <dbReference type="PROSITE-ProRule" id="PRU00339"/>
    </source>
</evidence>
<dbReference type="InterPro" id="IPR019734">
    <property type="entry name" value="TPR_rpt"/>
</dbReference>
<dbReference type="EMBL" id="CP012747">
    <property type="protein sequence ID" value="ALL69110.1"/>
    <property type="molecule type" value="Genomic_DNA"/>
</dbReference>
<dbReference type="RefSeq" id="WP_035996873.1">
    <property type="nucleotide sequence ID" value="NZ_CP012747.1"/>
</dbReference>
<dbReference type="InterPro" id="IPR051685">
    <property type="entry name" value="Ycf3/AcsC/BcsC/TPR_MFPF"/>
</dbReference>
<dbReference type="PANTHER" id="PTHR44943">
    <property type="entry name" value="CELLULOSE SYNTHASE OPERON PROTEIN C"/>
    <property type="match status" value="1"/>
</dbReference>
<feature type="repeat" description="TPR" evidence="3">
    <location>
        <begin position="141"/>
        <end position="174"/>
    </location>
</feature>
<dbReference type="SUPFAM" id="SSF53756">
    <property type="entry name" value="UDP-Glycosyltransferase/glycogen phosphorylase"/>
    <property type="match status" value="1"/>
</dbReference>
<dbReference type="PROSITE" id="PS50293">
    <property type="entry name" value="TPR_REGION"/>
    <property type="match status" value="1"/>
</dbReference>
<dbReference type="Pfam" id="PF14559">
    <property type="entry name" value="TPR_19"/>
    <property type="match status" value="1"/>
</dbReference>
<dbReference type="SMART" id="SM00028">
    <property type="entry name" value="TPR"/>
    <property type="match status" value="6"/>
</dbReference>
<dbReference type="AlphaFoldDB" id="A0A0P0RKJ6"/>
<protein>
    <submittedName>
        <fullName evidence="4">TPR repeat protein</fullName>
    </submittedName>
</protein>
<keyword evidence="1" id="KW-0677">Repeat</keyword>
<proteinExistence type="predicted"/>
<accession>A0A0P0RKJ6</accession>
<evidence type="ECO:0000256" key="2">
    <source>
        <dbReference type="ARBA" id="ARBA00022803"/>
    </source>
</evidence>
<evidence type="ECO:0000256" key="1">
    <source>
        <dbReference type="ARBA" id="ARBA00022737"/>
    </source>
</evidence>
<gene>
    <name evidence="4" type="ORF">K788_0004678</name>
</gene>
<dbReference type="PROSITE" id="PS50005">
    <property type="entry name" value="TPR"/>
    <property type="match status" value="2"/>
</dbReference>
<dbReference type="KEGG" id="bcai:K788_0004678"/>
<dbReference type="GO" id="GO:0016757">
    <property type="term" value="F:glycosyltransferase activity"/>
    <property type="evidence" value="ECO:0007669"/>
    <property type="project" value="InterPro"/>
</dbReference>
<keyword evidence="2 3" id="KW-0802">TPR repeat</keyword>
<sequence>MNHDIAQSLADAQQKFTAGQYDEAAALLHRVLSIDPDHNETLEALGYVAAKQGDYARAADYATRAARPASTNPQQLHFAAHICQLAGRHADAIALYERVLAAYPDHAESLHGAAMSLVATGEHERALQRLARLAQRYPQSAEVHYNRGTLLGQMERYDEELAAYRQAIALKPNFVRAHVNLGVALRDLHRFDEALQQFRKAVSIDANDAGARTNRAQTNLLLGEFEHGWREYEWRWLDGTMRHGLPDATLWTGKQPLNGKTVLVHGEQGFGDTVQFIRFVGRLGAMGARVIVRVQDALLPLLRGYPGAAEVIGETAPLPAFDYHLPMLSLAFALKLREADLATESPYVHADSQLAGQWADVFAQDDARPRVGIVWSGSRTHLNDRNRSIPLAQCMPLFDANAQFVSLVKDVRESDRAFLDANVARGVLRDVSDRLTSFAETAALIAQLDLVITVDTAVAHVAGALGKPVWIALPFTPDWRWQLKRDDSPWYPHMRLFRQSKRNDWSDVIASLRSALNRPA</sequence>
<dbReference type="GeneID" id="69972717"/>
<dbReference type="Pfam" id="PF13432">
    <property type="entry name" value="TPR_16"/>
    <property type="match status" value="2"/>
</dbReference>
<dbReference type="Proteomes" id="UP000019146">
    <property type="component" value="Chromosome 2"/>
</dbReference>
<name>A0A0P0RKJ6_9BURK</name>
<dbReference type="SUPFAM" id="SSF48452">
    <property type="entry name" value="TPR-like"/>
    <property type="match status" value="1"/>
</dbReference>
<feature type="repeat" description="TPR" evidence="3">
    <location>
        <begin position="175"/>
        <end position="208"/>
    </location>
</feature>
<dbReference type="Gene3D" id="3.40.50.2000">
    <property type="entry name" value="Glycogen Phosphorylase B"/>
    <property type="match status" value="1"/>
</dbReference>
<dbReference type="Pfam" id="PF01075">
    <property type="entry name" value="Glyco_transf_9"/>
    <property type="match status" value="1"/>
</dbReference>
<dbReference type="InterPro" id="IPR011990">
    <property type="entry name" value="TPR-like_helical_dom_sf"/>
</dbReference>
<dbReference type="Gene3D" id="1.25.40.10">
    <property type="entry name" value="Tetratricopeptide repeat domain"/>
    <property type="match status" value="2"/>
</dbReference>
<dbReference type="InterPro" id="IPR002201">
    <property type="entry name" value="Glyco_trans_9"/>
</dbReference>